<dbReference type="EMBL" id="JACXJA010000024">
    <property type="protein sequence ID" value="MBD2863913.1"/>
    <property type="molecule type" value="Genomic_DNA"/>
</dbReference>
<dbReference type="InterPro" id="IPR003439">
    <property type="entry name" value="ABC_transporter-like_ATP-bd"/>
</dbReference>
<dbReference type="Pfam" id="PF00005">
    <property type="entry name" value="ABC_tran"/>
    <property type="match status" value="1"/>
</dbReference>
<dbReference type="GO" id="GO:0016887">
    <property type="term" value="F:ATP hydrolysis activity"/>
    <property type="evidence" value="ECO:0007669"/>
    <property type="project" value="InterPro"/>
</dbReference>
<dbReference type="GO" id="GO:0005524">
    <property type="term" value="F:ATP binding"/>
    <property type="evidence" value="ECO:0007669"/>
    <property type="project" value="UniProtKB-KW"/>
</dbReference>
<evidence type="ECO:0000256" key="4">
    <source>
        <dbReference type="ARBA" id="ARBA00022840"/>
    </source>
</evidence>
<dbReference type="SUPFAM" id="SSF52540">
    <property type="entry name" value="P-loop containing nucleoside triphosphate hydrolases"/>
    <property type="match status" value="1"/>
</dbReference>
<proteinExistence type="inferred from homology"/>
<keyword evidence="3" id="KW-0547">Nucleotide-binding</keyword>
<organism evidence="6 7">
    <name type="scientific">Paenibacillus oceani</name>
    <dbReference type="NCBI Taxonomy" id="2772510"/>
    <lineage>
        <taxon>Bacteria</taxon>
        <taxon>Bacillati</taxon>
        <taxon>Bacillota</taxon>
        <taxon>Bacilli</taxon>
        <taxon>Bacillales</taxon>
        <taxon>Paenibacillaceae</taxon>
        <taxon>Paenibacillus</taxon>
    </lineage>
</organism>
<keyword evidence="7" id="KW-1185">Reference proteome</keyword>
<dbReference type="RefSeq" id="WP_190929542.1">
    <property type="nucleotide sequence ID" value="NZ_JACXJA010000024.1"/>
</dbReference>
<dbReference type="Gene3D" id="3.40.50.300">
    <property type="entry name" value="P-loop containing nucleotide triphosphate hydrolases"/>
    <property type="match status" value="1"/>
</dbReference>
<dbReference type="PROSITE" id="PS00211">
    <property type="entry name" value="ABC_TRANSPORTER_1"/>
    <property type="match status" value="1"/>
</dbReference>
<reference evidence="6" key="1">
    <citation type="submission" date="2020-09" db="EMBL/GenBank/DDBJ databases">
        <title>A novel bacterium of genus Paenibacillus, isolated from South China Sea.</title>
        <authorList>
            <person name="Huang H."/>
            <person name="Mo K."/>
            <person name="Hu Y."/>
        </authorList>
    </citation>
    <scope>NUCLEOTIDE SEQUENCE</scope>
    <source>
        <strain evidence="6">IB182363</strain>
    </source>
</reference>
<accession>A0A927H132</accession>
<evidence type="ECO:0000313" key="7">
    <source>
        <dbReference type="Proteomes" id="UP000639396"/>
    </source>
</evidence>
<name>A0A927H132_9BACL</name>
<dbReference type="InterPro" id="IPR027417">
    <property type="entry name" value="P-loop_NTPase"/>
</dbReference>
<evidence type="ECO:0000256" key="2">
    <source>
        <dbReference type="ARBA" id="ARBA00022448"/>
    </source>
</evidence>
<dbReference type="Proteomes" id="UP000639396">
    <property type="component" value="Unassembled WGS sequence"/>
</dbReference>
<feature type="domain" description="ABC transporter" evidence="5">
    <location>
        <begin position="20"/>
        <end position="250"/>
    </location>
</feature>
<comment type="caution">
    <text evidence="6">The sequence shown here is derived from an EMBL/GenBank/DDBJ whole genome shotgun (WGS) entry which is preliminary data.</text>
</comment>
<dbReference type="InterPro" id="IPR017871">
    <property type="entry name" value="ABC_transporter-like_CS"/>
</dbReference>
<protein>
    <submittedName>
        <fullName evidence="6">ABC transporter ATP-binding protein</fullName>
    </submittedName>
</protein>
<sequence length="320" mass="34842">MTASQQLREHSGAAGQPPVIEIRNVYKHIGKKTIVRNVSFDVYPGEIFGLLGPNGAGKTTLIRMLVGLMSISDGSMKVDGHDVRRAPDKALRSIGAIVENPEMYKFMSGYKNLLHFAKLVPGNGIDRYRILDVVSMVGLDNRIHDKVKTYSLGMRQRLGVAQALMHKPKVLILDEPTNGLDPAGIRELRDQLKTLAREERIAVVVSSHLLSEMELMCDRVGVIQQGVLIGIQQVTEENTSEHAVPILFQVDSREAARKVIALAFDGLAVDSDPLGILVTTSAGCIADINAKLVAGGVRVSGISIQAKSLEDKFMEMTGRP</sequence>
<evidence type="ECO:0000313" key="6">
    <source>
        <dbReference type="EMBL" id="MBD2863913.1"/>
    </source>
</evidence>
<dbReference type="PROSITE" id="PS50893">
    <property type="entry name" value="ABC_TRANSPORTER_2"/>
    <property type="match status" value="1"/>
</dbReference>
<dbReference type="PANTHER" id="PTHR43335:SF4">
    <property type="entry name" value="ABC TRANSPORTER, ATP-BINDING PROTEIN"/>
    <property type="match status" value="1"/>
</dbReference>
<dbReference type="PANTHER" id="PTHR43335">
    <property type="entry name" value="ABC TRANSPORTER, ATP-BINDING PROTEIN"/>
    <property type="match status" value="1"/>
</dbReference>
<dbReference type="SMART" id="SM00382">
    <property type="entry name" value="AAA"/>
    <property type="match status" value="1"/>
</dbReference>
<comment type="similarity">
    <text evidence="1">Belongs to the ABC transporter superfamily.</text>
</comment>
<dbReference type="InterPro" id="IPR003593">
    <property type="entry name" value="AAA+_ATPase"/>
</dbReference>
<gene>
    <name evidence="6" type="ORF">IDH45_18140</name>
</gene>
<evidence type="ECO:0000256" key="3">
    <source>
        <dbReference type="ARBA" id="ARBA00022741"/>
    </source>
</evidence>
<keyword evidence="4 6" id="KW-0067">ATP-binding</keyword>
<dbReference type="AlphaFoldDB" id="A0A927H132"/>
<evidence type="ECO:0000256" key="1">
    <source>
        <dbReference type="ARBA" id="ARBA00005417"/>
    </source>
</evidence>
<evidence type="ECO:0000259" key="5">
    <source>
        <dbReference type="PROSITE" id="PS50893"/>
    </source>
</evidence>
<keyword evidence="2" id="KW-0813">Transport</keyword>